<sequence>MERNSREGSPASGVTAKSQSTVPIPQRIESMIDPAVWGNWAIDLTNASPQQLGSYMGFLLETYEKRNLTGLELWNEVSPDFADWSEEEEPEAEIPQQEVVRDEIIVAGGGSEPDEPQEAPEPPRRRPGRPRKRPLPIAHFTEEFNDDPDYQQIFLSIKEQADEELAIKLRREGVITTPGEPFEQSTKQEINSLIARGVFKFTQFNKRRHQNVRIFRSRIVNEVKGKTTEPYEKSRLVIQGYADDGKKAILTQSPTIQRASQRLILSITPSLLREGKQLWLRDITQAYVQSSTRLNRTILAYPPKQIQDQYPKGTIMEVVKPLYGIAEAGTHW</sequence>
<keyword evidence="2" id="KW-1185">Reference proteome</keyword>
<gene>
    <name evidence="1" type="ORF">CTRU02_202504</name>
</gene>
<comment type="caution">
    <text evidence="1">The sequence shown here is derived from an EMBL/GenBank/DDBJ whole genome shotgun (WGS) entry which is preliminary data.</text>
</comment>
<accession>A0ACC3ZL05</accession>
<dbReference type="Proteomes" id="UP000805649">
    <property type="component" value="Unassembled WGS sequence"/>
</dbReference>
<dbReference type="EMBL" id="VUJX02000001">
    <property type="protein sequence ID" value="KAL0944617.1"/>
    <property type="molecule type" value="Genomic_DNA"/>
</dbReference>
<protein>
    <submittedName>
        <fullName evidence="1">Uncharacterized protein</fullName>
    </submittedName>
</protein>
<name>A0ACC3ZL05_COLTU</name>
<proteinExistence type="predicted"/>
<organism evidence="1 2">
    <name type="scientific">Colletotrichum truncatum</name>
    <name type="common">Anthracnose fungus</name>
    <name type="synonym">Colletotrichum capsici</name>
    <dbReference type="NCBI Taxonomy" id="5467"/>
    <lineage>
        <taxon>Eukaryota</taxon>
        <taxon>Fungi</taxon>
        <taxon>Dikarya</taxon>
        <taxon>Ascomycota</taxon>
        <taxon>Pezizomycotina</taxon>
        <taxon>Sordariomycetes</taxon>
        <taxon>Hypocreomycetidae</taxon>
        <taxon>Glomerellales</taxon>
        <taxon>Glomerellaceae</taxon>
        <taxon>Colletotrichum</taxon>
        <taxon>Colletotrichum truncatum species complex</taxon>
    </lineage>
</organism>
<reference evidence="1 2" key="1">
    <citation type="journal article" date="2020" name="Phytopathology">
        <title>Genome Sequence Resources of Colletotrichum truncatum, C. plurivorum, C. musicola, and C. sojae: Four Species Pathogenic to Soybean (Glycine max).</title>
        <authorList>
            <person name="Rogerio F."/>
            <person name="Boufleur T.R."/>
            <person name="Ciampi-Guillardi M."/>
            <person name="Sukno S.A."/>
            <person name="Thon M.R."/>
            <person name="Massola Junior N.S."/>
            <person name="Baroncelli R."/>
        </authorList>
    </citation>
    <scope>NUCLEOTIDE SEQUENCE [LARGE SCALE GENOMIC DNA]</scope>
    <source>
        <strain evidence="1 2">CMES1059</strain>
    </source>
</reference>
<evidence type="ECO:0000313" key="1">
    <source>
        <dbReference type="EMBL" id="KAL0944617.1"/>
    </source>
</evidence>
<evidence type="ECO:0000313" key="2">
    <source>
        <dbReference type="Proteomes" id="UP000805649"/>
    </source>
</evidence>